<reference evidence="2 3" key="1">
    <citation type="submission" date="2020-08" db="EMBL/GenBank/DDBJ databases">
        <title>Sequencing the genomes of 1000 actinobacteria strains.</title>
        <authorList>
            <person name="Klenk H.-P."/>
        </authorList>
    </citation>
    <scope>NUCLEOTIDE SEQUENCE [LARGE SCALE GENOMIC DNA]</scope>
    <source>
        <strain evidence="2 3">DSM 44230</strain>
    </source>
</reference>
<evidence type="ECO:0000313" key="3">
    <source>
        <dbReference type="Proteomes" id="UP000533598"/>
    </source>
</evidence>
<feature type="transmembrane region" description="Helical" evidence="1">
    <location>
        <begin position="74"/>
        <end position="97"/>
    </location>
</feature>
<dbReference type="AlphaFoldDB" id="A0A7W7CK63"/>
<protein>
    <recommendedName>
        <fullName evidence="4">Integral membrane protein</fullName>
    </recommendedName>
</protein>
<proteinExistence type="predicted"/>
<keyword evidence="3" id="KW-1185">Reference proteome</keyword>
<dbReference type="EMBL" id="JACHMH010000001">
    <property type="protein sequence ID" value="MBB4681301.1"/>
    <property type="molecule type" value="Genomic_DNA"/>
</dbReference>
<organism evidence="2 3">
    <name type="scientific">Crossiella cryophila</name>
    <dbReference type="NCBI Taxonomy" id="43355"/>
    <lineage>
        <taxon>Bacteria</taxon>
        <taxon>Bacillati</taxon>
        <taxon>Actinomycetota</taxon>
        <taxon>Actinomycetes</taxon>
        <taxon>Pseudonocardiales</taxon>
        <taxon>Pseudonocardiaceae</taxon>
        <taxon>Crossiella</taxon>
    </lineage>
</organism>
<dbReference type="RefSeq" id="WP_185007775.1">
    <property type="nucleotide sequence ID" value="NZ_BAAAUI010000071.1"/>
</dbReference>
<feature type="transmembrane region" description="Helical" evidence="1">
    <location>
        <begin position="18"/>
        <end position="35"/>
    </location>
</feature>
<name>A0A7W7CK63_9PSEU</name>
<keyword evidence="1" id="KW-0812">Transmembrane</keyword>
<accession>A0A7W7CK63</accession>
<gene>
    <name evidence="2" type="ORF">HNR67_007419</name>
</gene>
<sequence length="149" mass="16855">MDPRNLFETRTTYRLLRLEYLAALGLCTTLFITHWQEVRLIPALILFAYIDVIGYLPGLIAFHRSRSGKIHRGFYVAYNLAHSFVTAGLVAFLWAWLVRPEWALLAIPIHLCGDRGLLGNFLKPFAVSFEPSPHPAYIRLAAAVSGRTT</sequence>
<evidence type="ECO:0008006" key="4">
    <source>
        <dbReference type="Google" id="ProtNLM"/>
    </source>
</evidence>
<comment type="caution">
    <text evidence="2">The sequence shown here is derived from an EMBL/GenBank/DDBJ whole genome shotgun (WGS) entry which is preliminary data.</text>
</comment>
<dbReference type="Proteomes" id="UP000533598">
    <property type="component" value="Unassembled WGS sequence"/>
</dbReference>
<feature type="transmembrane region" description="Helical" evidence="1">
    <location>
        <begin position="41"/>
        <end position="62"/>
    </location>
</feature>
<evidence type="ECO:0000256" key="1">
    <source>
        <dbReference type="SAM" id="Phobius"/>
    </source>
</evidence>
<keyword evidence="1" id="KW-1133">Transmembrane helix</keyword>
<keyword evidence="1" id="KW-0472">Membrane</keyword>
<evidence type="ECO:0000313" key="2">
    <source>
        <dbReference type="EMBL" id="MBB4681301.1"/>
    </source>
</evidence>